<organism evidence="2">
    <name type="scientific">Bactrocera dorsalis</name>
    <name type="common">Oriental fruit fly</name>
    <name type="synonym">Dacus dorsalis</name>
    <dbReference type="NCBI Taxonomy" id="27457"/>
    <lineage>
        <taxon>Eukaryota</taxon>
        <taxon>Metazoa</taxon>
        <taxon>Ecdysozoa</taxon>
        <taxon>Arthropoda</taxon>
        <taxon>Hexapoda</taxon>
        <taxon>Insecta</taxon>
        <taxon>Pterygota</taxon>
        <taxon>Neoptera</taxon>
        <taxon>Endopterygota</taxon>
        <taxon>Diptera</taxon>
        <taxon>Brachycera</taxon>
        <taxon>Muscomorpha</taxon>
        <taxon>Tephritoidea</taxon>
        <taxon>Tephritidae</taxon>
        <taxon>Bactrocera</taxon>
        <taxon>Bactrocera</taxon>
    </lineage>
</organism>
<protein>
    <submittedName>
        <fullName evidence="2">Angiopoietin-related protein 3</fullName>
    </submittedName>
    <submittedName>
        <fullName evidence="4">Uncharacterized protein LOC105233153</fullName>
    </submittedName>
</protein>
<evidence type="ECO:0000313" key="2">
    <source>
        <dbReference type="EMBL" id="JAC51139.1"/>
    </source>
</evidence>
<dbReference type="AlphaFoldDB" id="A0A034W8V3"/>
<proteinExistence type="predicted"/>
<reference evidence="2" key="1">
    <citation type="journal article" date="2014" name="BMC Genomics">
        <title>Characterizing the developmental transcriptome of the oriental fruit fly, Bactrocera dorsalis (Diptera: Tephritidae) through comparative genomic analysis with Drosophila melanogaster utilizing modENCODE datasets.</title>
        <authorList>
            <person name="Geib S.M."/>
            <person name="Calla B."/>
            <person name="Hall B."/>
            <person name="Hou S."/>
            <person name="Manoukis N.C."/>
        </authorList>
    </citation>
    <scope>NUCLEOTIDE SEQUENCE</scope>
    <source>
        <strain evidence="2">Punador</strain>
    </source>
</reference>
<accession>A0A034W8V3</accession>
<name>A0A034W8V3_BACDO</name>
<dbReference type="SUPFAM" id="SSF56496">
    <property type="entry name" value="Fibrinogen C-terminal domain-like"/>
    <property type="match status" value="1"/>
</dbReference>
<evidence type="ECO:0000313" key="4">
    <source>
        <dbReference type="RefSeq" id="XP_011213428.1"/>
    </source>
</evidence>
<dbReference type="InterPro" id="IPR002181">
    <property type="entry name" value="Fibrinogen_a/b/g_C_dom"/>
</dbReference>
<dbReference type="GeneID" id="105233153"/>
<dbReference type="Gene3D" id="3.90.215.10">
    <property type="entry name" value="Gamma Fibrinogen, chain A, domain 1"/>
    <property type="match status" value="1"/>
</dbReference>
<evidence type="ECO:0000313" key="3">
    <source>
        <dbReference type="Proteomes" id="UP001652620"/>
    </source>
</evidence>
<reference evidence="4" key="2">
    <citation type="submission" date="2023-09" db="UniProtKB">
        <authorList>
            <consortium name="RefSeq"/>
        </authorList>
    </citation>
    <scope>IDENTIFICATION</scope>
    <source>
        <strain evidence="4">Punador</strain>
    </source>
</reference>
<dbReference type="KEGG" id="bdr:105233153"/>
<feature type="domain" description="Fibrinogen C-terminal" evidence="1">
    <location>
        <begin position="104"/>
        <end position="208"/>
    </location>
</feature>
<dbReference type="EMBL" id="GAKP01007813">
    <property type="protein sequence ID" value="JAC51139.1"/>
    <property type="molecule type" value="Transcribed_RNA"/>
</dbReference>
<gene>
    <name evidence="2" type="primary">ANGL3</name>
    <name evidence="4" type="synonym">LOC105233153</name>
</gene>
<keyword evidence="3" id="KW-1185">Reference proteome</keyword>
<dbReference type="InterPro" id="IPR014716">
    <property type="entry name" value="Fibrinogen_a/b/g_C_1"/>
</dbReference>
<dbReference type="OrthoDB" id="7918825at2759"/>
<dbReference type="Proteomes" id="UP001652620">
    <property type="component" value="Chromosome 4"/>
</dbReference>
<dbReference type="InterPro" id="IPR036056">
    <property type="entry name" value="Fibrinogen-like_C"/>
</dbReference>
<sequence length="263" mass="29843">MEPIDIDKVLMVLSFLFTTPENQIQLNSRDVNVSSLMRIGGDDNAWQNCNVQEMKNLGYDVNAALDYQMKANKRLESIASDLQAVKTRLSTPNPVACSKGQVGEFHVNLPQSPIPFSVLCVNNQYGDNWFLIAHRKVTNALFRNNPAADLLENGMGEINGEYFIGFHKLRAITESQMYELLIVESDGRNKPWYDHYQTVAFDANNKVKQLGAHRTNRVDNPMSLLAHAEAVNKKLRLYLDPSSEVTIYLRKTSLHDVPLFKEK</sequence>
<dbReference type="Pfam" id="PF00147">
    <property type="entry name" value="Fibrinogen_C"/>
    <property type="match status" value="1"/>
</dbReference>
<dbReference type="RefSeq" id="XP_011213428.2">
    <property type="nucleotide sequence ID" value="XM_011215126.4"/>
</dbReference>
<dbReference type="RefSeq" id="XP_011213428.1">
    <property type="nucleotide sequence ID" value="XM_011215126.3"/>
</dbReference>
<evidence type="ECO:0000259" key="1">
    <source>
        <dbReference type="Pfam" id="PF00147"/>
    </source>
</evidence>